<dbReference type="VEuPathDB" id="VectorBase:ACHR015036"/>
<evidence type="ECO:0000259" key="8">
    <source>
        <dbReference type="PROSITE" id="PS51915"/>
    </source>
</evidence>
<dbReference type="InterPro" id="IPR012934">
    <property type="entry name" value="Znf_AD"/>
</dbReference>
<dbReference type="InterPro" id="IPR036236">
    <property type="entry name" value="Znf_C2H2_sf"/>
</dbReference>
<dbReference type="AlphaFoldDB" id="A0A240PLR5"/>
<feature type="domain" description="C2H2-type" evidence="7">
    <location>
        <begin position="348"/>
        <end position="376"/>
    </location>
</feature>
<evidence type="ECO:0008006" key="11">
    <source>
        <dbReference type="Google" id="ProtNLM"/>
    </source>
</evidence>
<dbReference type="SMART" id="SM00868">
    <property type="entry name" value="zf-AD"/>
    <property type="match status" value="1"/>
</dbReference>
<keyword evidence="2" id="KW-0677">Repeat</keyword>
<evidence type="ECO:0000256" key="6">
    <source>
        <dbReference type="PROSITE-ProRule" id="PRU01263"/>
    </source>
</evidence>
<dbReference type="InterPro" id="IPR013087">
    <property type="entry name" value="Znf_C2H2_type"/>
</dbReference>
<dbReference type="GO" id="GO:0005634">
    <property type="term" value="C:nucleus"/>
    <property type="evidence" value="ECO:0007669"/>
    <property type="project" value="InterPro"/>
</dbReference>
<feature type="domain" description="C2H2-type" evidence="7">
    <location>
        <begin position="405"/>
        <end position="432"/>
    </location>
</feature>
<dbReference type="Pfam" id="PF07776">
    <property type="entry name" value="zf-AD"/>
    <property type="match status" value="1"/>
</dbReference>
<feature type="domain" description="C2H2-type" evidence="7">
    <location>
        <begin position="432"/>
        <end position="456"/>
    </location>
</feature>
<dbReference type="PANTHER" id="PTHR24379">
    <property type="entry name" value="KRAB AND ZINC FINGER DOMAIN-CONTAINING"/>
    <property type="match status" value="1"/>
</dbReference>
<keyword evidence="1 6" id="KW-0479">Metal-binding</keyword>
<sequence length="460" mass="51957">MANNSSITFLHICRFCLCRDDNCLVPINVLTDSSVTVQEIYYFTGVSLDTVNDTSICVCVDCTIKLKQCTEFRKACLSKNVLFHQLHAIITSKCVVGGSRDASGNSVSGPLMLLKPSQLDDSIDSRDSENFLKEEFIDEVMQDGNVEFENQQVQVISEVEEKELEDFCVDETVMEETNFLPSTKFIDPGDSSLSDSGDHGDDLFPKVEKFAKRVPSPFFDTNVVNGCIRDKSKAAPSSPVGEPLTKRKKQQRKYLCDTCGSLVNDLPRHTLNHSKLVKHPCPHCPVQMVEYSNLLRHIQAVHEKRIRKSCEICGRGFTHNNSYISHMVGPGRGGALNRFVHHGIGDTHKCKVCPKVFRHASGLRGHVKKCHSNATNYECSICGAFFASRYDLKKHSRSHSTEQPYACSKCEKRFKSQYARQIHEQAHSGIRFECSICTRSYRYKSLLRMHLKKEHSDMIT</sequence>
<organism evidence="9 10">
    <name type="scientific">Anopheles christyi</name>
    <dbReference type="NCBI Taxonomy" id="43041"/>
    <lineage>
        <taxon>Eukaryota</taxon>
        <taxon>Metazoa</taxon>
        <taxon>Ecdysozoa</taxon>
        <taxon>Arthropoda</taxon>
        <taxon>Hexapoda</taxon>
        <taxon>Insecta</taxon>
        <taxon>Pterygota</taxon>
        <taxon>Neoptera</taxon>
        <taxon>Endopterygota</taxon>
        <taxon>Diptera</taxon>
        <taxon>Nematocera</taxon>
        <taxon>Culicoidea</taxon>
        <taxon>Culicidae</taxon>
        <taxon>Anophelinae</taxon>
        <taxon>Anopheles</taxon>
    </lineage>
</organism>
<dbReference type="GO" id="GO:0008270">
    <property type="term" value="F:zinc ion binding"/>
    <property type="evidence" value="ECO:0007669"/>
    <property type="project" value="UniProtKB-UniRule"/>
</dbReference>
<dbReference type="Gene3D" id="3.30.160.60">
    <property type="entry name" value="Classic Zinc Finger"/>
    <property type="match status" value="4"/>
</dbReference>
<dbReference type="STRING" id="43041.A0A240PLR5"/>
<dbReference type="PROSITE" id="PS50157">
    <property type="entry name" value="ZINC_FINGER_C2H2_2"/>
    <property type="match status" value="4"/>
</dbReference>
<feature type="binding site" evidence="6">
    <location>
        <position position="59"/>
    </location>
    <ligand>
        <name>Zn(2+)</name>
        <dbReference type="ChEBI" id="CHEBI:29105"/>
    </ligand>
</feature>
<accession>A0A240PLR5</accession>
<dbReference type="Proteomes" id="UP000075881">
    <property type="component" value="Unassembled WGS sequence"/>
</dbReference>
<feature type="binding site" evidence="6">
    <location>
        <position position="62"/>
    </location>
    <ligand>
        <name>Zn(2+)</name>
        <dbReference type="ChEBI" id="CHEBI:29105"/>
    </ligand>
</feature>
<dbReference type="SMART" id="SM00355">
    <property type="entry name" value="ZnF_C2H2"/>
    <property type="match status" value="7"/>
</dbReference>
<dbReference type="PROSITE" id="PS00028">
    <property type="entry name" value="ZINC_FINGER_C2H2_1"/>
    <property type="match status" value="4"/>
</dbReference>
<evidence type="ECO:0000256" key="1">
    <source>
        <dbReference type="ARBA" id="ARBA00022723"/>
    </source>
</evidence>
<protein>
    <recommendedName>
        <fullName evidence="11">Protein krueppel</fullName>
    </recommendedName>
</protein>
<reference evidence="9" key="2">
    <citation type="submission" date="2020-05" db="UniProtKB">
        <authorList>
            <consortium name="EnsemblMetazoa"/>
        </authorList>
    </citation>
    <scope>IDENTIFICATION</scope>
    <source>
        <strain evidence="9">ACHKN1017</strain>
    </source>
</reference>
<dbReference type="FunFam" id="3.30.160.60:FF:002753">
    <property type="entry name" value="AGAP011403-PA"/>
    <property type="match status" value="1"/>
</dbReference>
<feature type="domain" description="ZAD" evidence="8">
    <location>
        <begin position="11"/>
        <end position="86"/>
    </location>
</feature>
<proteinExistence type="predicted"/>
<dbReference type="Pfam" id="PF00096">
    <property type="entry name" value="zf-C2H2"/>
    <property type="match status" value="3"/>
</dbReference>
<name>A0A240PLR5_9DIPT</name>
<evidence type="ECO:0000313" key="10">
    <source>
        <dbReference type="Proteomes" id="UP000075881"/>
    </source>
</evidence>
<dbReference type="SUPFAM" id="SSF57667">
    <property type="entry name" value="beta-beta-alpha zinc fingers"/>
    <property type="match status" value="3"/>
</dbReference>
<evidence type="ECO:0000259" key="7">
    <source>
        <dbReference type="PROSITE" id="PS50157"/>
    </source>
</evidence>
<reference evidence="10" key="1">
    <citation type="submission" date="2013-03" db="EMBL/GenBank/DDBJ databases">
        <title>The Genome Sequence of Anopheles christyi ACHKN1017.</title>
        <authorList>
            <consortium name="The Broad Institute Genomics Platform"/>
            <person name="Neafsey D.E."/>
            <person name="Besansky N."/>
            <person name="Walker B."/>
            <person name="Young S.K."/>
            <person name="Zeng Q."/>
            <person name="Gargeya S."/>
            <person name="Fitzgerald M."/>
            <person name="Haas B."/>
            <person name="Abouelleil A."/>
            <person name="Allen A.W."/>
            <person name="Alvarado L."/>
            <person name="Arachchi H.M."/>
            <person name="Berlin A.M."/>
            <person name="Chapman S.B."/>
            <person name="Gainer-Dewar J."/>
            <person name="Goldberg J."/>
            <person name="Griggs A."/>
            <person name="Gujja S."/>
            <person name="Hansen M."/>
            <person name="Howarth C."/>
            <person name="Imamovic A."/>
            <person name="Ireland A."/>
            <person name="Larimer J."/>
            <person name="McCowan C."/>
            <person name="Murphy C."/>
            <person name="Pearson M."/>
            <person name="Poon T.W."/>
            <person name="Priest M."/>
            <person name="Roberts A."/>
            <person name="Saif S."/>
            <person name="Shea T."/>
            <person name="Sisk P."/>
            <person name="Sykes S."/>
            <person name="Wortman J."/>
            <person name="Nusbaum C."/>
            <person name="Birren B."/>
        </authorList>
    </citation>
    <scope>NUCLEOTIDE SEQUENCE [LARGE SCALE GENOMIC DNA]</scope>
    <source>
        <strain evidence="10">ACHKN1017</strain>
    </source>
</reference>
<keyword evidence="4 6" id="KW-0862">Zinc</keyword>
<evidence type="ECO:0000256" key="4">
    <source>
        <dbReference type="ARBA" id="ARBA00022833"/>
    </source>
</evidence>
<dbReference type="EnsemblMetazoa" id="ACHR015036-RA">
    <property type="protein sequence ID" value="ACHR015036-PA"/>
    <property type="gene ID" value="ACHR015036"/>
</dbReference>
<evidence type="ECO:0000313" key="9">
    <source>
        <dbReference type="EnsemblMetazoa" id="ACHR015036-PA"/>
    </source>
</evidence>
<feature type="binding site" evidence="6">
    <location>
        <position position="16"/>
    </location>
    <ligand>
        <name>Zn(2+)</name>
        <dbReference type="ChEBI" id="CHEBI:29105"/>
    </ligand>
</feature>
<dbReference type="PROSITE" id="PS51915">
    <property type="entry name" value="ZAD"/>
    <property type="match status" value="1"/>
</dbReference>
<evidence type="ECO:0000256" key="3">
    <source>
        <dbReference type="ARBA" id="ARBA00022771"/>
    </source>
</evidence>
<evidence type="ECO:0000256" key="5">
    <source>
        <dbReference type="PROSITE-ProRule" id="PRU00042"/>
    </source>
</evidence>
<evidence type="ECO:0000256" key="2">
    <source>
        <dbReference type="ARBA" id="ARBA00022737"/>
    </source>
</evidence>
<feature type="domain" description="C2H2-type" evidence="7">
    <location>
        <begin position="377"/>
        <end position="404"/>
    </location>
</feature>
<dbReference type="PANTHER" id="PTHR24379:SF121">
    <property type="entry name" value="C2H2-TYPE DOMAIN-CONTAINING PROTEIN"/>
    <property type="match status" value="1"/>
</dbReference>
<keyword evidence="10" id="KW-1185">Reference proteome</keyword>
<feature type="binding site" evidence="6">
    <location>
        <position position="13"/>
    </location>
    <ligand>
        <name>Zn(2+)</name>
        <dbReference type="ChEBI" id="CHEBI:29105"/>
    </ligand>
</feature>
<dbReference type="Pfam" id="PF12874">
    <property type="entry name" value="zf-met"/>
    <property type="match status" value="1"/>
</dbReference>
<keyword evidence="3 5" id="KW-0863">Zinc-finger</keyword>